<proteinExistence type="predicted"/>
<gene>
    <name evidence="1" type="ORF">FIBSPDRAFT_987777</name>
</gene>
<accession>A0A166AFQ9</accession>
<keyword evidence="2" id="KW-1185">Reference proteome</keyword>
<dbReference type="AlphaFoldDB" id="A0A166AFQ9"/>
<evidence type="ECO:0000313" key="1">
    <source>
        <dbReference type="EMBL" id="KZP11560.1"/>
    </source>
</evidence>
<dbReference type="Proteomes" id="UP000076532">
    <property type="component" value="Unassembled WGS sequence"/>
</dbReference>
<sequence>MFQFSVSAPLGSKWKSHLGCKWKASSREQEGNGSMADIVREACREADTRASMWDYIGLGRARRGQKGAVVGKCTVFFIFSLSFSDLGGSLLSLLNARGGGSEVSEKEHRCLPRNLVPLPDNLQDVVRRALNTAGWTRYGGAMGSGDTFGPARQFITPQR</sequence>
<dbReference type="EMBL" id="KV417661">
    <property type="protein sequence ID" value="KZP11560.1"/>
    <property type="molecule type" value="Genomic_DNA"/>
</dbReference>
<name>A0A166AFQ9_9AGAM</name>
<reference evidence="1 2" key="1">
    <citation type="journal article" date="2016" name="Mol. Biol. Evol.">
        <title>Comparative Genomics of Early-Diverging Mushroom-Forming Fungi Provides Insights into the Origins of Lignocellulose Decay Capabilities.</title>
        <authorList>
            <person name="Nagy L.G."/>
            <person name="Riley R."/>
            <person name="Tritt A."/>
            <person name="Adam C."/>
            <person name="Daum C."/>
            <person name="Floudas D."/>
            <person name="Sun H."/>
            <person name="Yadav J.S."/>
            <person name="Pangilinan J."/>
            <person name="Larsson K.H."/>
            <person name="Matsuura K."/>
            <person name="Barry K."/>
            <person name="Labutti K."/>
            <person name="Kuo R."/>
            <person name="Ohm R.A."/>
            <person name="Bhattacharya S.S."/>
            <person name="Shirouzu T."/>
            <person name="Yoshinaga Y."/>
            <person name="Martin F.M."/>
            <person name="Grigoriev I.V."/>
            <person name="Hibbett D.S."/>
        </authorList>
    </citation>
    <scope>NUCLEOTIDE SEQUENCE [LARGE SCALE GENOMIC DNA]</scope>
    <source>
        <strain evidence="1 2">CBS 109695</strain>
    </source>
</reference>
<protein>
    <submittedName>
        <fullName evidence="1">Uncharacterized protein</fullName>
    </submittedName>
</protein>
<evidence type="ECO:0000313" key="2">
    <source>
        <dbReference type="Proteomes" id="UP000076532"/>
    </source>
</evidence>
<organism evidence="1 2">
    <name type="scientific">Athelia psychrophila</name>
    <dbReference type="NCBI Taxonomy" id="1759441"/>
    <lineage>
        <taxon>Eukaryota</taxon>
        <taxon>Fungi</taxon>
        <taxon>Dikarya</taxon>
        <taxon>Basidiomycota</taxon>
        <taxon>Agaricomycotina</taxon>
        <taxon>Agaricomycetes</taxon>
        <taxon>Agaricomycetidae</taxon>
        <taxon>Atheliales</taxon>
        <taxon>Atheliaceae</taxon>
        <taxon>Athelia</taxon>
    </lineage>
</organism>